<proteinExistence type="predicted"/>
<evidence type="ECO:0000313" key="2">
    <source>
        <dbReference type="Proteomes" id="UP001273505"/>
    </source>
</evidence>
<dbReference type="Proteomes" id="UP001273505">
    <property type="component" value="Unassembled WGS sequence"/>
</dbReference>
<dbReference type="InterPro" id="IPR025638">
    <property type="entry name" value="DUF4336"/>
</dbReference>
<dbReference type="PANTHER" id="PTHR33835">
    <property type="entry name" value="YALI0C07656P"/>
    <property type="match status" value="1"/>
</dbReference>
<dbReference type="Pfam" id="PF14234">
    <property type="entry name" value="DUF4336"/>
    <property type="match status" value="1"/>
</dbReference>
<organism evidence="1 2">
    <name type="scientific">Gilvimarinus gilvus</name>
    <dbReference type="NCBI Taxonomy" id="3058038"/>
    <lineage>
        <taxon>Bacteria</taxon>
        <taxon>Pseudomonadati</taxon>
        <taxon>Pseudomonadota</taxon>
        <taxon>Gammaproteobacteria</taxon>
        <taxon>Cellvibrionales</taxon>
        <taxon>Cellvibrionaceae</taxon>
        <taxon>Gilvimarinus</taxon>
    </lineage>
</organism>
<dbReference type="RefSeq" id="WP_302720839.1">
    <property type="nucleotide sequence ID" value="NZ_JAULRU010000215.1"/>
</dbReference>
<keyword evidence="2" id="KW-1185">Reference proteome</keyword>
<dbReference type="EMBL" id="JAXAFO010000021">
    <property type="protein sequence ID" value="MDX6850213.1"/>
    <property type="molecule type" value="Genomic_DNA"/>
</dbReference>
<dbReference type="InterPro" id="IPR036866">
    <property type="entry name" value="RibonucZ/Hydroxyglut_hydro"/>
</dbReference>
<evidence type="ECO:0000313" key="1">
    <source>
        <dbReference type="EMBL" id="MDX6850213.1"/>
    </source>
</evidence>
<sequence length="233" mass="26683">MDIVKEISEDIWIVDGDAVPWFGMPYTTRTTIVRLENGDLWVHSPGKLSSELCSEIGILGPVKHLVSPNKIHHLFMEEWKAHYPEAILYASPGLKDKRPDIKFAENLEDYPNKYWEGEIDQIIFKGSSVMEEVVFYHRASQTLILTDLVENFHPDYFSGYQKVLAKITGIVSPNGKTPLDWRMSFLLGKSQARSCLETMISWSPRRIIISHGECIFNDAIDFIKKSFSWLGST</sequence>
<dbReference type="PANTHER" id="PTHR33835:SF1">
    <property type="entry name" value="METALLO-BETA-LACTAMASE DOMAIN-CONTAINING PROTEIN"/>
    <property type="match status" value="1"/>
</dbReference>
<reference evidence="1 2" key="1">
    <citation type="submission" date="2023-11" db="EMBL/GenBank/DDBJ databases">
        <title>Gilvimarinus fulvus sp. nov., isolated from the surface of Kelp.</title>
        <authorList>
            <person name="Sun Y.Y."/>
            <person name="Gong Y."/>
            <person name="Du Z.J."/>
        </authorList>
    </citation>
    <scope>NUCLEOTIDE SEQUENCE [LARGE SCALE GENOMIC DNA]</scope>
    <source>
        <strain evidence="1 2">SDUM040013</strain>
    </source>
</reference>
<gene>
    <name evidence="1" type="ORF">SCD92_12640</name>
</gene>
<dbReference type="SUPFAM" id="SSF56281">
    <property type="entry name" value="Metallo-hydrolase/oxidoreductase"/>
    <property type="match status" value="1"/>
</dbReference>
<comment type="caution">
    <text evidence="1">The sequence shown here is derived from an EMBL/GenBank/DDBJ whole genome shotgun (WGS) entry which is preliminary data.</text>
</comment>
<accession>A0ABU4RZA9</accession>
<name>A0ABU4RZA9_9GAMM</name>
<protein>
    <submittedName>
        <fullName evidence="1">DUF4336 domain-containing protein</fullName>
    </submittedName>
</protein>